<keyword evidence="1" id="KW-0812">Transmembrane</keyword>
<dbReference type="EMBL" id="JACEGQ020000003">
    <property type="protein sequence ID" value="KAH8513656.1"/>
    <property type="molecule type" value="Genomic_DNA"/>
</dbReference>
<feature type="non-terminal residue" evidence="2">
    <location>
        <position position="1"/>
    </location>
</feature>
<dbReference type="Proteomes" id="UP000807159">
    <property type="component" value="Chromosome 3"/>
</dbReference>
<sequence>YDDPVVWSWPNRMLCDHAIHLFLGHHFTNTLVSILHLVCQIIATCLFDLFRHDDQSMHYQLAELLH</sequence>
<keyword evidence="1" id="KW-0472">Membrane</keyword>
<reference evidence="2" key="1">
    <citation type="journal article" date="2021" name="J. Hered.">
        <title>Genome Assembly of Salicaceae Populus deltoides (Eastern Cottonwood) I-69 Based on Nanopore Sequencing and Hi-C Technologies.</title>
        <authorList>
            <person name="Bai S."/>
            <person name="Wu H."/>
            <person name="Zhang J."/>
            <person name="Pan Z."/>
            <person name="Zhao W."/>
            <person name="Li Z."/>
            <person name="Tong C."/>
        </authorList>
    </citation>
    <scope>NUCLEOTIDE SEQUENCE</scope>
    <source>
        <tissue evidence="2">Leaf</tissue>
    </source>
</reference>
<evidence type="ECO:0000313" key="3">
    <source>
        <dbReference type="Proteomes" id="UP000807159"/>
    </source>
</evidence>
<keyword evidence="1" id="KW-1133">Transmembrane helix</keyword>
<protein>
    <submittedName>
        <fullName evidence="2">Uncharacterized protein</fullName>
    </submittedName>
</protein>
<feature type="transmembrane region" description="Helical" evidence="1">
    <location>
        <begin position="31"/>
        <end position="50"/>
    </location>
</feature>
<comment type="caution">
    <text evidence="2">The sequence shown here is derived from an EMBL/GenBank/DDBJ whole genome shotgun (WGS) entry which is preliminary data.</text>
</comment>
<name>A0A8T2Z8Q3_POPDE</name>
<dbReference type="AlphaFoldDB" id="A0A8T2Z8Q3"/>
<gene>
    <name evidence="2" type="ORF">H0E87_006791</name>
</gene>
<evidence type="ECO:0000256" key="1">
    <source>
        <dbReference type="SAM" id="Phobius"/>
    </source>
</evidence>
<proteinExistence type="predicted"/>
<accession>A0A8T2Z8Q3</accession>
<evidence type="ECO:0000313" key="2">
    <source>
        <dbReference type="EMBL" id="KAH8513656.1"/>
    </source>
</evidence>
<organism evidence="2 3">
    <name type="scientific">Populus deltoides</name>
    <name type="common">Eastern poplar</name>
    <name type="synonym">Eastern cottonwood</name>
    <dbReference type="NCBI Taxonomy" id="3696"/>
    <lineage>
        <taxon>Eukaryota</taxon>
        <taxon>Viridiplantae</taxon>
        <taxon>Streptophyta</taxon>
        <taxon>Embryophyta</taxon>
        <taxon>Tracheophyta</taxon>
        <taxon>Spermatophyta</taxon>
        <taxon>Magnoliopsida</taxon>
        <taxon>eudicotyledons</taxon>
        <taxon>Gunneridae</taxon>
        <taxon>Pentapetalae</taxon>
        <taxon>rosids</taxon>
        <taxon>fabids</taxon>
        <taxon>Malpighiales</taxon>
        <taxon>Salicaceae</taxon>
        <taxon>Saliceae</taxon>
        <taxon>Populus</taxon>
    </lineage>
</organism>
<keyword evidence="3" id="KW-1185">Reference proteome</keyword>